<evidence type="ECO:0000256" key="1">
    <source>
        <dbReference type="SAM" id="MobiDB-lite"/>
    </source>
</evidence>
<protein>
    <submittedName>
        <fullName evidence="3">Glutaredoxin family protein</fullName>
    </submittedName>
</protein>
<feature type="domain" description="Glutaredoxin" evidence="2">
    <location>
        <begin position="216"/>
        <end position="283"/>
    </location>
</feature>
<evidence type="ECO:0000259" key="2">
    <source>
        <dbReference type="Pfam" id="PF00462"/>
    </source>
</evidence>
<dbReference type="SUPFAM" id="SSF52833">
    <property type="entry name" value="Thioredoxin-like"/>
    <property type="match status" value="1"/>
</dbReference>
<dbReference type="Proteomes" id="UP000554482">
    <property type="component" value="Unassembled WGS sequence"/>
</dbReference>
<dbReference type="InterPro" id="IPR036249">
    <property type="entry name" value="Thioredoxin-like_sf"/>
</dbReference>
<gene>
    <name evidence="3" type="ORF">FRX31_007147</name>
</gene>
<evidence type="ECO:0000313" key="3">
    <source>
        <dbReference type="EMBL" id="KAF5203266.1"/>
    </source>
</evidence>
<dbReference type="PANTHER" id="PTHR45669:SF22">
    <property type="entry name" value="GLUTAREDOXIN DOMAIN-CONTAINING CYSTEINE-RICH PROTEIN CG12206-RELATED"/>
    <property type="match status" value="1"/>
</dbReference>
<name>A0A7J6X0J6_THATH</name>
<dbReference type="OrthoDB" id="423313at2759"/>
<dbReference type="EMBL" id="JABWDY010007032">
    <property type="protein sequence ID" value="KAF5203266.1"/>
    <property type="molecule type" value="Genomic_DNA"/>
</dbReference>
<reference evidence="3 4" key="1">
    <citation type="submission" date="2020-06" db="EMBL/GenBank/DDBJ databases">
        <title>Transcriptomic and genomic resources for Thalictrum thalictroides and T. hernandezii: Facilitating candidate gene discovery in an emerging model plant lineage.</title>
        <authorList>
            <person name="Arias T."/>
            <person name="Riano-Pachon D.M."/>
            <person name="Di Stilio V.S."/>
        </authorList>
    </citation>
    <scope>NUCLEOTIDE SEQUENCE [LARGE SCALE GENOMIC DNA]</scope>
    <source>
        <strain evidence="4">cv. WT478/WT964</strain>
        <tissue evidence="3">Leaves</tissue>
    </source>
</reference>
<feature type="compositionally biased region" description="Basic and acidic residues" evidence="1">
    <location>
        <begin position="159"/>
        <end position="170"/>
    </location>
</feature>
<sequence length="310" mass="35395">MDSGKLEEKLKLLSEKVVALKHLRDEVAKSGGRGMEEWFKKVDEVSLLELDEMQKELNEIKGRGQITTFNARRHLKNKLQKRINVVRDLEKEGKSSTEVIHASLKEVTKKYPRPFSHADLMLQKKIPVMTPPNPFPSWLLTNSSMLSSLDEIPEGTDGSSHEEGFREREEDSIIHEEIEATEQKSTSSVHFDEARESEKILESFDKKCPLGGESSVILYTTRMRGVRKTFEECNNVRRILESHGIVMIERDLFTEWDEVYKQQLKNLLGRVQIPALFVKGRFIGGAKEVSSLNEEGKLDILLYGIPKATG</sequence>
<organism evidence="3 4">
    <name type="scientific">Thalictrum thalictroides</name>
    <name type="common">Rue-anemone</name>
    <name type="synonym">Anemone thalictroides</name>
    <dbReference type="NCBI Taxonomy" id="46969"/>
    <lineage>
        <taxon>Eukaryota</taxon>
        <taxon>Viridiplantae</taxon>
        <taxon>Streptophyta</taxon>
        <taxon>Embryophyta</taxon>
        <taxon>Tracheophyta</taxon>
        <taxon>Spermatophyta</taxon>
        <taxon>Magnoliopsida</taxon>
        <taxon>Ranunculales</taxon>
        <taxon>Ranunculaceae</taxon>
        <taxon>Thalictroideae</taxon>
        <taxon>Thalictrum</taxon>
    </lineage>
</organism>
<comment type="caution">
    <text evidence="3">The sequence shown here is derived from an EMBL/GenBank/DDBJ whole genome shotgun (WGS) entry which is preliminary data.</text>
</comment>
<dbReference type="AlphaFoldDB" id="A0A7J6X0J6"/>
<dbReference type="PROSITE" id="PS51354">
    <property type="entry name" value="GLUTAREDOXIN_2"/>
    <property type="match status" value="1"/>
</dbReference>
<proteinExistence type="predicted"/>
<evidence type="ECO:0000313" key="4">
    <source>
        <dbReference type="Proteomes" id="UP000554482"/>
    </source>
</evidence>
<accession>A0A7J6X0J6</accession>
<dbReference type="Gene3D" id="3.40.30.10">
    <property type="entry name" value="Glutaredoxin"/>
    <property type="match status" value="1"/>
</dbReference>
<dbReference type="PANTHER" id="PTHR45669">
    <property type="entry name" value="GLUTAREDOXIN DOMAIN-CONTAINING CYSTEINE-RICH PROTEIN CG12206-RELATED"/>
    <property type="match status" value="1"/>
</dbReference>
<dbReference type="InterPro" id="IPR002109">
    <property type="entry name" value="Glutaredoxin"/>
</dbReference>
<feature type="region of interest" description="Disordered" evidence="1">
    <location>
        <begin position="151"/>
        <end position="170"/>
    </location>
</feature>
<keyword evidence="4" id="KW-1185">Reference proteome</keyword>
<dbReference type="Pfam" id="PF00462">
    <property type="entry name" value="Glutaredoxin"/>
    <property type="match status" value="1"/>
</dbReference>